<evidence type="ECO:0000313" key="2">
    <source>
        <dbReference type="EMBL" id="KHD09446.1"/>
    </source>
</evidence>
<name>A0A0A6S007_9GAMM</name>
<evidence type="ECO:0000313" key="3">
    <source>
        <dbReference type="Proteomes" id="UP000030428"/>
    </source>
</evidence>
<proteinExistence type="predicted"/>
<dbReference type="InterPro" id="IPR004839">
    <property type="entry name" value="Aminotransferase_I/II_large"/>
</dbReference>
<dbReference type="Proteomes" id="UP000030428">
    <property type="component" value="Unassembled WGS sequence"/>
</dbReference>
<dbReference type="GO" id="GO:0030170">
    <property type="term" value="F:pyridoxal phosphate binding"/>
    <property type="evidence" value="ECO:0007669"/>
    <property type="project" value="InterPro"/>
</dbReference>
<organism evidence="2 3">
    <name type="scientific">Candidatus Thiomargarita nelsonii</name>
    <dbReference type="NCBI Taxonomy" id="1003181"/>
    <lineage>
        <taxon>Bacteria</taxon>
        <taxon>Pseudomonadati</taxon>
        <taxon>Pseudomonadota</taxon>
        <taxon>Gammaproteobacteria</taxon>
        <taxon>Thiotrichales</taxon>
        <taxon>Thiotrichaceae</taxon>
        <taxon>Thiomargarita</taxon>
    </lineage>
</organism>
<comment type="caution">
    <text evidence="2">The sequence shown here is derived from an EMBL/GenBank/DDBJ whole genome shotgun (WGS) entry which is preliminary data.</text>
</comment>
<gene>
    <name evidence="2" type="ORF">PN36_22720</name>
</gene>
<sequence>MLTFEQLNDIISLCEKYDCWLLSDEVFRGLEHEESKRLPHVADIYPKGIGVLSKSYALPGIRVGCQPK</sequence>
<dbReference type="Gene3D" id="3.40.640.10">
    <property type="entry name" value="Type I PLP-dependent aspartate aminotransferase-like (Major domain)"/>
    <property type="match status" value="1"/>
</dbReference>
<dbReference type="SUPFAM" id="SSF53383">
    <property type="entry name" value="PLP-dependent transferases"/>
    <property type="match status" value="1"/>
</dbReference>
<dbReference type="InterPro" id="IPR015424">
    <property type="entry name" value="PyrdxlP-dep_Trfase"/>
</dbReference>
<dbReference type="InterPro" id="IPR015421">
    <property type="entry name" value="PyrdxlP-dep_Trfase_major"/>
</dbReference>
<dbReference type="Pfam" id="PF00155">
    <property type="entry name" value="Aminotran_1_2"/>
    <property type="match status" value="1"/>
</dbReference>
<feature type="domain" description="Aminotransferase class I/classII large" evidence="1">
    <location>
        <begin position="2"/>
        <end position="65"/>
    </location>
</feature>
<accession>A0A0A6S007</accession>
<dbReference type="EMBL" id="JSZA02000107">
    <property type="protein sequence ID" value="KHD09446.1"/>
    <property type="molecule type" value="Genomic_DNA"/>
</dbReference>
<reference evidence="2 3" key="1">
    <citation type="journal article" date="2016" name="Front. Microbiol.">
        <title>Single-Cell (Meta-)Genomics of a Dimorphic Candidatus Thiomargarita nelsonii Reveals Genomic Plasticity.</title>
        <authorList>
            <person name="Flood B.E."/>
            <person name="Fliss P."/>
            <person name="Jones D.S."/>
            <person name="Dick G.J."/>
            <person name="Jain S."/>
            <person name="Kaster A.K."/>
            <person name="Winkel M."/>
            <person name="Mussmann M."/>
            <person name="Bailey J."/>
        </authorList>
    </citation>
    <scope>NUCLEOTIDE SEQUENCE [LARGE SCALE GENOMIC DNA]</scope>
    <source>
        <strain evidence="2">Hydrate Ridge</strain>
    </source>
</reference>
<protein>
    <recommendedName>
        <fullName evidence="1">Aminotransferase class I/classII large domain-containing protein</fullName>
    </recommendedName>
</protein>
<evidence type="ECO:0000259" key="1">
    <source>
        <dbReference type="Pfam" id="PF00155"/>
    </source>
</evidence>
<keyword evidence="3" id="KW-1185">Reference proteome</keyword>
<dbReference type="AlphaFoldDB" id="A0A0A6S007"/>